<proteinExistence type="predicted"/>
<dbReference type="VEuPathDB" id="VectorBase:CSON012856"/>
<gene>
    <name evidence="2" type="primary">CSON012856</name>
</gene>
<keyword evidence="1" id="KW-0732">Signal</keyword>
<protein>
    <submittedName>
        <fullName evidence="2">CSON012856 protein</fullName>
    </submittedName>
</protein>
<dbReference type="AlphaFoldDB" id="A0A336LN89"/>
<organism evidence="2">
    <name type="scientific">Culicoides sonorensis</name>
    <name type="common">Biting midge</name>
    <dbReference type="NCBI Taxonomy" id="179676"/>
    <lineage>
        <taxon>Eukaryota</taxon>
        <taxon>Metazoa</taxon>
        <taxon>Ecdysozoa</taxon>
        <taxon>Arthropoda</taxon>
        <taxon>Hexapoda</taxon>
        <taxon>Insecta</taxon>
        <taxon>Pterygota</taxon>
        <taxon>Neoptera</taxon>
        <taxon>Endopterygota</taxon>
        <taxon>Diptera</taxon>
        <taxon>Nematocera</taxon>
        <taxon>Chironomoidea</taxon>
        <taxon>Ceratopogonidae</taxon>
        <taxon>Ceratopogoninae</taxon>
        <taxon>Culicoides</taxon>
        <taxon>Monoculicoides</taxon>
    </lineage>
</organism>
<name>A0A336LN89_CULSO</name>
<accession>A0A336LN89</accession>
<feature type="chain" id="PRO_5016457782" evidence="1">
    <location>
        <begin position="22"/>
        <end position="59"/>
    </location>
</feature>
<evidence type="ECO:0000256" key="1">
    <source>
        <dbReference type="SAM" id="SignalP"/>
    </source>
</evidence>
<dbReference type="EMBL" id="UFQT01000062">
    <property type="protein sequence ID" value="SSX19195.1"/>
    <property type="molecule type" value="Genomic_DNA"/>
</dbReference>
<evidence type="ECO:0000313" key="2">
    <source>
        <dbReference type="EMBL" id="SSX19195.1"/>
    </source>
</evidence>
<reference evidence="2" key="1">
    <citation type="submission" date="2018-07" db="EMBL/GenBank/DDBJ databases">
        <authorList>
            <person name="Quirk P.G."/>
            <person name="Krulwich T.A."/>
        </authorList>
    </citation>
    <scope>NUCLEOTIDE SEQUENCE</scope>
</reference>
<feature type="signal peptide" evidence="1">
    <location>
        <begin position="1"/>
        <end position="21"/>
    </location>
</feature>
<sequence length="59" mass="6948">MRANIFIFIAFIFGLLHEISGLQLEGLSTKKPRFTKYSKTTLHTQSNIWLYPWDPSNYL</sequence>